<organism evidence="2 3">
    <name type="scientific">Streptomyces roseoviridis</name>
    <dbReference type="NCBI Taxonomy" id="67361"/>
    <lineage>
        <taxon>Bacteria</taxon>
        <taxon>Bacillati</taxon>
        <taxon>Actinomycetota</taxon>
        <taxon>Actinomycetes</taxon>
        <taxon>Kitasatosporales</taxon>
        <taxon>Streptomycetaceae</taxon>
        <taxon>Streptomyces</taxon>
    </lineage>
</organism>
<dbReference type="EMBL" id="JBHMCT010000005">
    <property type="protein sequence ID" value="MFB9553617.1"/>
    <property type="molecule type" value="Genomic_DNA"/>
</dbReference>
<name>A0ABV5QJD9_9ACTN</name>
<dbReference type="Proteomes" id="UP001589716">
    <property type="component" value="Unassembled WGS sequence"/>
</dbReference>
<comment type="caution">
    <text evidence="2">The sequence shown here is derived from an EMBL/GenBank/DDBJ whole genome shotgun (WGS) entry which is preliminary data.</text>
</comment>
<accession>A0ABV5QJD9</accession>
<evidence type="ECO:0000256" key="1">
    <source>
        <dbReference type="SAM" id="MobiDB-lite"/>
    </source>
</evidence>
<gene>
    <name evidence="2" type="ORF">ACFFTP_05335</name>
</gene>
<evidence type="ECO:0000313" key="2">
    <source>
        <dbReference type="EMBL" id="MFB9553617.1"/>
    </source>
</evidence>
<keyword evidence="3" id="KW-1185">Reference proteome</keyword>
<feature type="region of interest" description="Disordered" evidence="1">
    <location>
        <begin position="135"/>
        <end position="164"/>
    </location>
</feature>
<sequence>MSLDTPYRAIFCDLITDQTLDILPLRDVSFDDYIGKPGSLSGTIPIPDKEIADRVKKVREGRTAVYLERGGDLWWGGIIWTTTLQSSGRGVLTLGIQAATFDSYASRRRIRTDRISFTTPTDQLAIARRLWEELDLQEDPTPPPTPQTGEPPEEPREPRRLGISLGQEESGVLRTASWRMGDETVYSDALDQLAAMENGFEYQILVYRDPVDGRRIRQLRLGSPKIVNGATDLVFDRPGTILSYSFPYDATRGGTTALARGASTNANAGTESRPIFPKTQQVASDLLADGWPLIDLSSDHNEVTDTLTLESLAKRTLDEARGTVVIPAISIHLGGIVPPALLGRFARIRIRDEWYSEGLDTRYRVIGVKVTPPERGRPDTAELYLEET</sequence>
<evidence type="ECO:0000313" key="3">
    <source>
        <dbReference type="Proteomes" id="UP001589716"/>
    </source>
</evidence>
<evidence type="ECO:0008006" key="4">
    <source>
        <dbReference type="Google" id="ProtNLM"/>
    </source>
</evidence>
<protein>
    <recommendedName>
        <fullName evidence="4">Minor tail protein</fullName>
    </recommendedName>
</protein>
<proteinExistence type="predicted"/>
<dbReference type="RefSeq" id="WP_345486273.1">
    <property type="nucleotide sequence ID" value="NZ_BAAAWU010000001.1"/>
</dbReference>
<reference evidence="2 3" key="1">
    <citation type="submission" date="2024-09" db="EMBL/GenBank/DDBJ databases">
        <authorList>
            <person name="Sun Q."/>
            <person name="Mori K."/>
        </authorList>
    </citation>
    <scope>NUCLEOTIDE SEQUENCE [LARGE SCALE GENOMIC DNA]</scope>
    <source>
        <strain evidence="2 3">JCM 4414</strain>
    </source>
</reference>